<organism evidence="2 3">
    <name type="scientific">Solanum tuberosum</name>
    <name type="common">Potato</name>
    <dbReference type="NCBI Taxonomy" id="4113"/>
    <lineage>
        <taxon>Eukaryota</taxon>
        <taxon>Viridiplantae</taxon>
        <taxon>Streptophyta</taxon>
        <taxon>Embryophyta</taxon>
        <taxon>Tracheophyta</taxon>
        <taxon>Spermatophyta</taxon>
        <taxon>Magnoliopsida</taxon>
        <taxon>eudicotyledons</taxon>
        <taxon>Gunneridae</taxon>
        <taxon>Pentapetalae</taxon>
        <taxon>asterids</taxon>
        <taxon>lamiids</taxon>
        <taxon>Solanales</taxon>
        <taxon>Solanaceae</taxon>
        <taxon>Solanoideae</taxon>
        <taxon>Solaneae</taxon>
        <taxon>Solanum</taxon>
    </lineage>
</organism>
<dbReference type="HOGENOM" id="CLU_2101247_0_0_1"/>
<evidence type="ECO:0000313" key="3">
    <source>
        <dbReference type="Proteomes" id="UP000011115"/>
    </source>
</evidence>
<dbReference type="InParanoid" id="M1DWQ7"/>
<dbReference type="PaxDb" id="4113-PGSC0003DMT400095630"/>
<accession>M1DWQ7</accession>
<feature type="region of interest" description="Disordered" evidence="1">
    <location>
        <begin position="1"/>
        <end position="116"/>
    </location>
</feature>
<evidence type="ECO:0000256" key="1">
    <source>
        <dbReference type="SAM" id="MobiDB-lite"/>
    </source>
</evidence>
<protein>
    <submittedName>
        <fullName evidence="2">Uncharacterized protein</fullName>
    </submittedName>
</protein>
<keyword evidence="3" id="KW-1185">Reference proteome</keyword>
<name>M1DWQ7_SOLTU</name>
<reference evidence="2" key="2">
    <citation type="submission" date="2015-06" db="UniProtKB">
        <authorList>
            <consortium name="EnsemblPlants"/>
        </authorList>
    </citation>
    <scope>IDENTIFICATION</scope>
    <source>
        <strain evidence="2">DM1-3 516 R44</strain>
    </source>
</reference>
<dbReference type="AlphaFoldDB" id="M1DWQ7"/>
<feature type="compositionally biased region" description="Basic and acidic residues" evidence="1">
    <location>
        <begin position="66"/>
        <end position="77"/>
    </location>
</feature>
<feature type="compositionally biased region" description="Low complexity" evidence="1">
    <location>
        <begin position="83"/>
        <end position="97"/>
    </location>
</feature>
<reference evidence="3" key="1">
    <citation type="journal article" date="2011" name="Nature">
        <title>Genome sequence and analysis of the tuber crop potato.</title>
        <authorList>
            <consortium name="The Potato Genome Sequencing Consortium"/>
        </authorList>
    </citation>
    <scope>NUCLEOTIDE SEQUENCE [LARGE SCALE GENOMIC DNA]</scope>
    <source>
        <strain evidence="3">cv. DM1-3 516 R44</strain>
    </source>
</reference>
<evidence type="ECO:0000313" key="2">
    <source>
        <dbReference type="EnsemblPlants" id="PGSC0003DMT400095630"/>
    </source>
</evidence>
<proteinExistence type="predicted"/>
<sequence length="116" mass="12596">MPDSLMQLLNQEPSTQSIEDLWGEIPKSKSGKRKHRAVELDEEIPADLSREERIQEKKARKASMKAAREKESLEQQQRDAMLAGASGSGASASASSSQHDHVPSSESAPVNKGADV</sequence>
<dbReference type="Gramene" id="PGSC0003DMT400095630">
    <property type="protein sequence ID" value="PGSC0003DMT400095630"/>
    <property type="gene ID" value="PGSC0003DMG400045201"/>
</dbReference>
<dbReference type="EnsemblPlants" id="PGSC0003DMT400095630">
    <property type="protein sequence ID" value="PGSC0003DMT400095630"/>
    <property type="gene ID" value="PGSC0003DMG400045201"/>
</dbReference>
<feature type="compositionally biased region" description="Basic and acidic residues" evidence="1">
    <location>
        <begin position="48"/>
        <end position="57"/>
    </location>
</feature>
<dbReference type="Proteomes" id="UP000011115">
    <property type="component" value="Unassembled WGS sequence"/>
</dbReference>
<feature type="compositionally biased region" description="Polar residues" evidence="1">
    <location>
        <begin position="7"/>
        <end position="18"/>
    </location>
</feature>